<organism evidence="2 3">
    <name type="scientific">Apiospora arundinis</name>
    <dbReference type="NCBI Taxonomy" id="335852"/>
    <lineage>
        <taxon>Eukaryota</taxon>
        <taxon>Fungi</taxon>
        <taxon>Dikarya</taxon>
        <taxon>Ascomycota</taxon>
        <taxon>Pezizomycotina</taxon>
        <taxon>Sordariomycetes</taxon>
        <taxon>Xylariomycetidae</taxon>
        <taxon>Amphisphaeriales</taxon>
        <taxon>Apiosporaceae</taxon>
        <taxon>Apiospora</taxon>
    </lineage>
</organism>
<dbReference type="EMBL" id="JAPCWZ010000009">
    <property type="protein sequence ID" value="KAK8851221.1"/>
    <property type="molecule type" value="Genomic_DNA"/>
</dbReference>
<keyword evidence="3" id="KW-1185">Reference proteome</keyword>
<evidence type="ECO:0000259" key="1">
    <source>
        <dbReference type="Pfam" id="PF20150"/>
    </source>
</evidence>
<evidence type="ECO:0000313" key="2">
    <source>
        <dbReference type="EMBL" id="KAK8851221.1"/>
    </source>
</evidence>
<sequence>MADVSATETMDTFTGFPNLPYELRLIIWELVLDDEAPNRLVFVHRSTLRPMPIKCLLSPLLSANAETREVALHRYNLRLNVLRLPAMKSGGREHLTLRPARSWYDAYRTFARGSCSASDQTWLLQEGLEHVGIPTGALYLSLEKDRFMPFANWFAAYVHNYWNSCLRPFNGSPPAVPGPAAADHWKCTNNPTYNYVANALPRSICQSSNTKVVHFHEKCPLTGPSDEYWQGAFFERPTTARTSAGDNAIGEFRSVLNPSSQQLVIPHASLGPCQRYNMCNMLPSLIAQVSRIGAAHLNMEEWNVEQGSLGMYSWL</sequence>
<evidence type="ECO:0000313" key="3">
    <source>
        <dbReference type="Proteomes" id="UP001390339"/>
    </source>
</evidence>
<proteinExistence type="predicted"/>
<feature type="domain" description="2EXR" evidence="1">
    <location>
        <begin position="13"/>
        <end position="81"/>
    </location>
</feature>
<dbReference type="Proteomes" id="UP001390339">
    <property type="component" value="Unassembled WGS sequence"/>
</dbReference>
<protein>
    <recommendedName>
        <fullName evidence="1">2EXR domain-containing protein</fullName>
    </recommendedName>
</protein>
<reference evidence="2 3" key="1">
    <citation type="journal article" date="2024" name="IMA Fungus">
        <title>Apiospora arundinis, a panoply of carbohydrate-active enzymes and secondary metabolites.</title>
        <authorList>
            <person name="Sorensen T."/>
            <person name="Petersen C."/>
            <person name="Muurmann A.T."/>
            <person name="Christiansen J.V."/>
            <person name="Brundto M.L."/>
            <person name="Overgaard C.K."/>
            <person name="Boysen A.T."/>
            <person name="Wollenberg R.D."/>
            <person name="Larsen T.O."/>
            <person name="Sorensen J.L."/>
            <person name="Nielsen K.L."/>
            <person name="Sondergaard T.E."/>
        </authorList>
    </citation>
    <scope>NUCLEOTIDE SEQUENCE [LARGE SCALE GENOMIC DNA]</scope>
    <source>
        <strain evidence="2 3">AAU 773</strain>
    </source>
</reference>
<dbReference type="InterPro" id="IPR045518">
    <property type="entry name" value="2EXR"/>
</dbReference>
<name>A0ABR2HQC6_9PEZI</name>
<dbReference type="Pfam" id="PF20150">
    <property type="entry name" value="2EXR"/>
    <property type="match status" value="1"/>
</dbReference>
<gene>
    <name evidence="2" type="ORF">PGQ11_013700</name>
</gene>
<accession>A0ABR2HQC6</accession>
<comment type="caution">
    <text evidence="2">The sequence shown here is derived from an EMBL/GenBank/DDBJ whole genome shotgun (WGS) entry which is preliminary data.</text>
</comment>